<proteinExistence type="predicted"/>
<organism evidence="2 3">
    <name type="scientific">Taxus chinensis</name>
    <name type="common">Chinese yew</name>
    <name type="synonym">Taxus wallichiana var. chinensis</name>
    <dbReference type="NCBI Taxonomy" id="29808"/>
    <lineage>
        <taxon>Eukaryota</taxon>
        <taxon>Viridiplantae</taxon>
        <taxon>Streptophyta</taxon>
        <taxon>Embryophyta</taxon>
        <taxon>Tracheophyta</taxon>
        <taxon>Spermatophyta</taxon>
        <taxon>Pinopsida</taxon>
        <taxon>Pinidae</taxon>
        <taxon>Conifers II</taxon>
        <taxon>Cupressales</taxon>
        <taxon>Taxaceae</taxon>
        <taxon>Taxus</taxon>
    </lineage>
</organism>
<gene>
    <name evidence="2" type="ORF">KI387_035352</name>
</gene>
<protein>
    <recommendedName>
        <fullName evidence="1">F-box domain-containing protein</fullName>
    </recommendedName>
</protein>
<dbReference type="PANTHER" id="PTHR48218">
    <property type="entry name" value="F-BOX DOMAIN CONTAINING PROTEIN"/>
    <property type="match status" value="1"/>
</dbReference>
<dbReference type="Proteomes" id="UP000824469">
    <property type="component" value="Unassembled WGS sequence"/>
</dbReference>
<dbReference type="PANTHER" id="PTHR48218:SF3">
    <property type="entry name" value="OS07G0170800 PROTEIN"/>
    <property type="match status" value="1"/>
</dbReference>
<feature type="domain" description="F-box" evidence="1">
    <location>
        <begin position="312"/>
        <end position="351"/>
    </location>
</feature>
<sequence>MAKMGAGSSPRSVLGSWEMDARGEVTVPERRNCAKNKGLLENKGLSPEFFGRKSLSENNVFSEELGFIGNEGFSDKKGFYGLSEDNGFFKNQCFSEGKCFTERKGFQVNDEYTEIKGFSVSKVFPGNEGFSGNECYSENNRLSEIRGLFENKGISDNKGFFGNNGFFGKEVFSGKEGLFGSKYFSESGFDFWATQDEHEVEKNCCRRNVGIFIENRVKEDRVRVSEEEVFSESCVAFGVTEGEYEVKRNSCRRSMGFSRDKCLKEERVRFSRVFPLSLGECEGGFRRKRRRKKEKENERENNSDPLVVLGSDIMLMILYRLDARSLAQSILVSHGWQALAACDHLWSKKCEQLWFGKAHLPRAAMQRGLSKLAAYSISVLDAKRTRIMNEDLCNHVWEFRFKTPAPLYWLNLDPSWRGTGPPMRRYFHPDGSQTADPTDRVWGGHECTYSIVVFPDHGKIREHYVRINKWPRMSVSRKHDWGWELDNHVYCYSSIPDADKEGGTGPLHPIW</sequence>
<comment type="caution">
    <text evidence="2">The sequence shown here is derived from an EMBL/GenBank/DDBJ whole genome shotgun (WGS) entry which is preliminary data.</text>
</comment>
<reference evidence="2 3" key="1">
    <citation type="journal article" date="2021" name="Nat. Plants">
        <title>The Taxus genome provides insights into paclitaxel biosynthesis.</title>
        <authorList>
            <person name="Xiong X."/>
            <person name="Gou J."/>
            <person name="Liao Q."/>
            <person name="Li Y."/>
            <person name="Zhou Q."/>
            <person name="Bi G."/>
            <person name="Li C."/>
            <person name="Du R."/>
            <person name="Wang X."/>
            <person name="Sun T."/>
            <person name="Guo L."/>
            <person name="Liang H."/>
            <person name="Lu P."/>
            <person name="Wu Y."/>
            <person name="Zhang Z."/>
            <person name="Ro D.K."/>
            <person name="Shang Y."/>
            <person name="Huang S."/>
            <person name="Yan J."/>
        </authorList>
    </citation>
    <scope>NUCLEOTIDE SEQUENCE [LARGE SCALE GENOMIC DNA]</scope>
    <source>
        <strain evidence="2">Ta-2019</strain>
    </source>
</reference>
<keyword evidence="3" id="KW-1185">Reference proteome</keyword>
<evidence type="ECO:0000313" key="2">
    <source>
        <dbReference type="EMBL" id="KAH9307441.1"/>
    </source>
</evidence>
<name>A0AA38FNG5_TAXCH</name>
<accession>A0AA38FNG5</accession>
<dbReference type="AlphaFoldDB" id="A0AA38FNG5"/>
<dbReference type="InterPro" id="IPR036047">
    <property type="entry name" value="F-box-like_dom_sf"/>
</dbReference>
<dbReference type="InterPro" id="IPR001810">
    <property type="entry name" value="F-box_dom"/>
</dbReference>
<dbReference type="Pfam" id="PF12937">
    <property type="entry name" value="F-box-like"/>
    <property type="match status" value="1"/>
</dbReference>
<dbReference type="Gene3D" id="1.20.1280.50">
    <property type="match status" value="1"/>
</dbReference>
<dbReference type="SUPFAM" id="SSF81383">
    <property type="entry name" value="F-box domain"/>
    <property type="match status" value="1"/>
</dbReference>
<dbReference type="EMBL" id="JAHRHJ020000007">
    <property type="protein sequence ID" value="KAH9307441.1"/>
    <property type="molecule type" value="Genomic_DNA"/>
</dbReference>
<evidence type="ECO:0000313" key="3">
    <source>
        <dbReference type="Proteomes" id="UP000824469"/>
    </source>
</evidence>
<evidence type="ECO:0000259" key="1">
    <source>
        <dbReference type="Pfam" id="PF12937"/>
    </source>
</evidence>